<evidence type="ECO:0000313" key="10">
    <source>
        <dbReference type="Proteomes" id="UP001240639"/>
    </source>
</evidence>
<dbReference type="NCBIfam" id="TIGR01181">
    <property type="entry name" value="dTDP_gluc_dehyt"/>
    <property type="match status" value="1"/>
</dbReference>
<name>A0ABT9HQZ2_9SPHN</name>
<evidence type="ECO:0000259" key="8">
    <source>
        <dbReference type="Pfam" id="PF16363"/>
    </source>
</evidence>
<feature type="domain" description="NAD(P)-binding" evidence="8">
    <location>
        <begin position="5"/>
        <end position="320"/>
    </location>
</feature>
<dbReference type="InterPro" id="IPR036291">
    <property type="entry name" value="NAD(P)-bd_dom_sf"/>
</dbReference>
<evidence type="ECO:0000256" key="6">
    <source>
        <dbReference type="ARBA" id="ARBA00023239"/>
    </source>
</evidence>
<keyword evidence="6 7" id="KW-0456">Lyase</keyword>
<dbReference type="SUPFAM" id="SSF51735">
    <property type="entry name" value="NAD(P)-binding Rossmann-fold domains"/>
    <property type="match status" value="1"/>
</dbReference>
<dbReference type="Pfam" id="PF16363">
    <property type="entry name" value="GDP_Man_Dehyd"/>
    <property type="match status" value="1"/>
</dbReference>
<dbReference type="InterPro" id="IPR016040">
    <property type="entry name" value="NAD(P)-bd_dom"/>
</dbReference>
<organism evidence="9 10">
    <name type="scientific">Qipengyuania profundimaris</name>
    <dbReference type="NCBI Taxonomy" id="3067652"/>
    <lineage>
        <taxon>Bacteria</taxon>
        <taxon>Pseudomonadati</taxon>
        <taxon>Pseudomonadota</taxon>
        <taxon>Alphaproteobacteria</taxon>
        <taxon>Sphingomonadales</taxon>
        <taxon>Erythrobacteraceae</taxon>
        <taxon>Qipengyuania</taxon>
    </lineage>
</organism>
<dbReference type="CDD" id="cd05246">
    <property type="entry name" value="dTDP_GD_SDR_e"/>
    <property type="match status" value="1"/>
</dbReference>
<proteinExistence type="inferred from homology"/>
<gene>
    <name evidence="9" type="primary">rfbB</name>
    <name evidence="9" type="ORF">Q9K02_10425</name>
</gene>
<dbReference type="Gene3D" id="3.90.25.10">
    <property type="entry name" value="UDP-galactose 4-epimerase, domain 1"/>
    <property type="match status" value="1"/>
</dbReference>
<dbReference type="InterPro" id="IPR005888">
    <property type="entry name" value="dTDP_Gluc_deHydtase"/>
</dbReference>
<dbReference type="EC" id="4.2.1.46" evidence="4 7"/>
<comment type="similarity">
    <text evidence="3 7">Belongs to the NAD(P)-dependent epimerase/dehydratase family. dTDP-glucose dehydratase subfamily.</text>
</comment>
<dbReference type="EMBL" id="JAVAIM010000001">
    <property type="protein sequence ID" value="MDP4575551.1"/>
    <property type="molecule type" value="Genomic_DNA"/>
</dbReference>
<dbReference type="PANTHER" id="PTHR43000">
    <property type="entry name" value="DTDP-D-GLUCOSE 4,6-DEHYDRATASE-RELATED"/>
    <property type="match status" value="1"/>
</dbReference>
<accession>A0ABT9HQZ2</accession>
<sequence length="348" mass="38790">MVKILITGGAGFIGSAVVRLAVSRGHEVVNCDALTYAACLANVAPVAESDLYAFEQVDIRDREALDAVFQKHSPDAVMHLAAESHVDRSIDGPADFIETNITGTFNMLEASRSYWQQKGKPADFRFHHISTDEVFGSLGKEGMFTEDTPYDPRSPYSASKASSDHLVRAWHETYGLPVVLTNCSNNYGPYHFPEKLVPVVIINALAGKPIPIYGKGDNVRDWLFVEDHADALLLALTQGEVGRSYNIGGENERTNLELVETILSILDDVRPKAEGSYKDQITFVEDRPGHDQRYAIDPTRIRDELGWRPSVTVEEGLERTVRWYLDNEDWWQALLDRKGVGVRLGTKA</sequence>
<dbReference type="GO" id="GO:0008460">
    <property type="term" value="F:dTDP-glucose 4,6-dehydratase activity"/>
    <property type="evidence" value="ECO:0007669"/>
    <property type="project" value="UniProtKB-EC"/>
</dbReference>
<evidence type="ECO:0000256" key="4">
    <source>
        <dbReference type="ARBA" id="ARBA00011990"/>
    </source>
</evidence>
<evidence type="ECO:0000256" key="2">
    <source>
        <dbReference type="ARBA" id="ARBA00001911"/>
    </source>
</evidence>
<evidence type="ECO:0000256" key="1">
    <source>
        <dbReference type="ARBA" id="ARBA00001539"/>
    </source>
</evidence>
<evidence type="ECO:0000256" key="3">
    <source>
        <dbReference type="ARBA" id="ARBA00008178"/>
    </source>
</evidence>
<comment type="catalytic activity">
    <reaction evidence="1 7">
        <text>dTDP-alpha-D-glucose = dTDP-4-dehydro-6-deoxy-alpha-D-glucose + H2O</text>
        <dbReference type="Rhea" id="RHEA:17221"/>
        <dbReference type="ChEBI" id="CHEBI:15377"/>
        <dbReference type="ChEBI" id="CHEBI:57477"/>
        <dbReference type="ChEBI" id="CHEBI:57649"/>
        <dbReference type="EC" id="4.2.1.46"/>
    </reaction>
</comment>
<keyword evidence="5" id="KW-0520">NAD</keyword>
<comment type="cofactor">
    <cofactor evidence="2 7">
        <name>NAD(+)</name>
        <dbReference type="ChEBI" id="CHEBI:57540"/>
    </cofactor>
</comment>
<evidence type="ECO:0000256" key="5">
    <source>
        <dbReference type="ARBA" id="ARBA00023027"/>
    </source>
</evidence>
<dbReference type="Gene3D" id="3.40.50.720">
    <property type="entry name" value="NAD(P)-binding Rossmann-like Domain"/>
    <property type="match status" value="1"/>
</dbReference>
<evidence type="ECO:0000313" key="9">
    <source>
        <dbReference type="EMBL" id="MDP4575551.1"/>
    </source>
</evidence>
<evidence type="ECO:0000256" key="7">
    <source>
        <dbReference type="RuleBase" id="RU004473"/>
    </source>
</evidence>
<dbReference type="Proteomes" id="UP001240639">
    <property type="component" value="Unassembled WGS sequence"/>
</dbReference>
<protein>
    <recommendedName>
        <fullName evidence="4 7">dTDP-glucose 4,6-dehydratase</fullName>
        <ecNumber evidence="4 7">4.2.1.46</ecNumber>
    </recommendedName>
</protein>
<reference evidence="9 10" key="1">
    <citation type="submission" date="2023-08" db="EMBL/GenBank/DDBJ databases">
        <title>genomic of G39.</title>
        <authorList>
            <person name="Wang Y."/>
        </authorList>
    </citation>
    <scope>NUCLEOTIDE SEQUENCE [LARGE SCALE GENOMIC DNA]</scope>
    <source>
        <strain evidence="9 10">G39</strain>
    </source>
</reference>
<comment type="caution">
    <text evidence="9">The sequence shown here is derived from an EMBL/GenBank/DDBJ whole genome shotgun (WGS) entry which is preliminary data.</text>
</comment>
<keyword evidence="10" id="KW-1185">Reference proteome</keyword>